<dbReference type="Pfam" id="PF04860">
    <property type="entry name" value="Phage_portal"/>
    <property type="match status" value="1"/>
</dbReference>
<feature type="non-terminal residue" evidence="1">
    <location>
        <position position="299"/>
    </location>
</feature>
<protein>
    <recommendedName>
        <fullName evidence="2">Phage portal protein</fullName>
    </recommendedName>
</protein>
<proteinExistence type="predicted"/>
<dbReference type="InterPro" id="IPR006944">
    <property type="entry name" value="Phage/GTA_portal"/>
</dbReference>
<evidence type="ECO:0008006" key="2">
    <source>
        <dbReference type="Google" id="ProtNLM"/>
    </source>
</evidence>
<dbReference type="NCBIfam" id="TIGR01537">
    <property type="entry name" value="portal_HK97"/>
    <property type="match status" value="1"/>
</dbReference>
<accession>A0A0F8ZCT6</accession>
<dbReference type="InterPro" id="IPR006427">
    <property type="entry name" value="Portal_HK97"/>
</dbReference>
<gene>
    <name evidence="1" type="ORF">LCGC14_2985510</name>
</gene>
<comment type="caution">
    <text evidence="1">The sequence shown here is derived from an EMBL/GenBank/DDBJ whole genome shotgun (WGS) entry which is preliminary data.</text>
</comment>
<name>A0A0F8ZCT6_9ZZZZ</name>
<organism evidence="1">
    <name type="scientific">marine sediment metagenome</name>
    <dbReference type="NCBI Taxonomy" id="412755"/>
    <lineage>
        <taxon>unclassified sequences</taxon>
        <taxon>metagenomes</taxon>
        <taxon>ecological metagenomes</taxon>
    </lineage>
</organism>
<dbReference type="AlphaFoldDB" id="A0A0F8ZCT6"/>
<evidence type="ECO:0000313" key="1">
    <source>
        <dbReference type="EMBL" id="KKK64309.1"/>
    </source>
</evidence>
<dbReference type="Gene3D" id="1.20.1270.210">
    <property type="match status" value="1"/>
</dbReference>
<reference evidence="1" key="1">
    <citation type="journal article" date="2015" name="Nature">
        <title>Complex archaea that bridge the gap between prokaryotes and eukaryotes.</title>
        <authorList>
            <person name="Spang A."/>
            <person name="Saw J.H."/>
            <person name="Jorgensen S.L."/>
            <person name="Zaremba-Niedzwiedzka K."/>
            <person name="Martijn J."/>
            <person name="Lind A.E."/>
            <person name="van Eijk R."/>
            <person name="Schleper C."/>
            <person name="Guy L."/>
            <person name="Ettema T.J."/>
        </authorList>
    </citation>
    <scope>NUCLEOTIDE SEQUENCE</scope>
</reference>
<sequence>MSIIGRLIENRLHSLADFDAQLDLAFTGIPTASGVSVSEESSLENTAVWNAITLLSQTLAEVPLKLFERLSPRGKREARDNTLFNILHIAPNPEMTSFNWRETQMAALLSWGNAYSEIQFDRQTGRIIALWPIPPNRVKVKRIAGQLFYDILLPTGVTVTLPAFRMLHFPGFSLDGIVGLSPIALHRNAIALGLATEEYGSRFFGNGAVPGGVLMHKETLSTNAQERLRKAWSETQAGLSNAQRVAILEEGMEYKQIGIPPEDAQFLATRQFQVVEIARIYNVPPSMIQDLSRATFSIV</sequence>
<dbReference type="Gene3D" id="3.30.1120.70">
    <property type="match status" value="1"/>
</dbReference>
<dbReference type="Gene3D" id="3.40.140.120">
    <property type="match status" value="1"/>
</dbReference>
<dbReference type="EMBL" id="LAZR01061077">
    <property type="protein sequence ID" value="KKK64309.1"/>
    <property type="molecule type" value="Genomic_DNA"/>
</dbReference>